<sequence>MFAMTSLGAEIDHSVNNGQGPYVFKVSGQIYHQLGAMCPESGAPPKFLQLYIYDTEAEVANCLYNFQRTGRSLRADIIEDLIGFLDEHNELVQLFRIARDKMREADIP</sequence>
<comment type="caution">
    <text evidence="1">The sequence shown here is derived from an EMBL/GenBank/DDBJ whole genome shotgun (WGS) entry which is preliminary data.</text>
</comment>
<dbReference type="PANTHER" id="PTHR45786">
    <property type="entry name" value="DNA BINDING PROTEIN-LIKE"/>
    <property type="match status" value="1"/>
</dbReference>
<reference evidence="1 2" key="1">
    <citation type="journal article" date="2018" name="Mol. Plant">
        <title>The genome of Artemisia annua provides insight into the evolution of Asteraceae family and artemisinin biosynthesis.</title>
        <authorList>
            <person name="Shen Q."/>
            <person name="Zhang L."/>
            <person name="Liao Z."/>
            <person name="Wang S."/>
            <person name="Yan T."/>
            <person name="Shi P."/>
            <person name="Liu M."/>
            <person name="Fu X."/>
            <person name="Pan Q."/>
            <person name="Wang Y."/>
            <person name="Lv Z."/>
            <person name="Lu X."/>
            <person name="Zhang F."/>
            <person name="Jiang W."/>
            <person name="Ma Y."/>
            <person name="Chen M."/>
            <person name="Hao X."/>
            <person name="Li L."/>
            <person name="Tang Y."/>
            <person name="Lv G."/>
            <person name="Zhou Y."/>
            <person name="Sun X."/>
            <person name="Brodelius P.E."/>
            <person name="Rose J.K.C."/>
            <person name="Tang K."/>
        </authorList>
    </citation>
    <scope>NUCLEOTIDE SEQUENCE [LARGE SCALE GENOMIC DNA]</scope>
    <source>
        <strain evidence="2">cv. Huhao1</strain>
        <tissue evidence="1">Leaf</tissue>
    </source>
</reference>
<proteinExistence type="predicted"/>
<dbReference type="STRING" id="35608.A0A2U1MWB1"/>
<dbReference type="AlphaFoldDB" id="A0A2U1MWB1"/>
<gene>
    <name evidence="1" type="ORF">CTI12_AA334870</name>
</gene>
<dbReference type="PANTHER" id="PTHR45786:SF74">
    <property type="entry name" value="ATP-DEPENDENT DNA HELICASE"/>
    <property type="match status" value="1"/>
</dbReference>
<name>A0A2U1MWB1_ARTAN</name>
<dbReference type="OrthoDB" id="1928976at2759"/>
<protein>
    <recommendedName>
        <fullName evidence="3">Helitron helicase-like domain-containing protein</fullName>
    </recommendedName>
</protein>
<evidence type="ECO:0008006" key="3">
    <source>
        <dbReference type="Google" id="ProtNLM"/>
    </source>
</evidence>
<evidence type="ECO:0000313" key="1">
    <source>
        <dbReference type="EMBL" id="PWA65551.1"/>
    </source>
</evidence>
<organism evidence="1 2">
    <name type="scientific">Artemisia annua</name>
    <name type="common">Sweet wormwood</name>
    <dbReference type="NCBI Taxonomy" id="35608"/>
    <lineage>
        <taxon>Eukaryota</taxon>
        <taxon>Viridiplantae</taxon>
        <taxon>Streptophyta</taxon>
        <taxon>Embryophyta</taxon>
        <taxon>Tracheophyta</taxon>
        <taxon>Spermatophyta</taxon>
        <taxon>Magnoliopsida</taxon>
        <taxon>eudicotyledons</taxon>
        <taxon>Gunneridae</taxon>
        <taxon>Pentapetalae</taxon>
        <taxon>asterids</taxon>
        <taxon>campanulids</taxon>
        <taxon>Asterales</taxon>
        <taxon>Asteraceae</taxon>
        <taxon>Asteroideae</taxon>
        <taxon>Anthemideae</taxon>
        <taxon>Artemisiinae</taxon>
        <taxon>Artemisia</taxon>
    </lineage>
</organism>
<accession>A0A2U1MWB1</accession>
<evidence type="ECO:0000313" key="2">
    <source>
        <dbReference type="Proteomes" id="UP000245207"/>
    </source>
</evidence>
<keyword evidence="2" id="KW-1185">Reference proteome</keyword>
<dbReference type="Proteomes" id="UP000245207">
    <property type="component" value="Unassembled WGS sequence"/>
</dbReference>
<dbReference type="EMBL" id="PKPP01004198">
    <property type="protein sequence ID" value="PWA65551.1"/>
    <property type="molecule type" value="Genomic_DNA"/>
</dbReference>